<gene>
    <name evidence="1" type="ORF">GBF38_009908</name>
</gene>
<protein>
    <submittedName>
        <fullName evidence="1">Uncharacterized protein</fullName>
    </submittedName>
</protein>
<evidence type="ECO:0000313" key="1">
    <source>
        <dbReference type="EMBL" id="KAG8010719.1"/>
    </source>
</evidence>
<sequence>MPEAGLVKITRRLATGICRHDLCGAHGNVITLEQGGVSLYGGETERAQAPGSCHPNAVLPAFITCWTAQHVTGRASWRVTGLINLVWQLPDALSGSSPPSLSRSNIPGSRGPITSMIYSFENGERWGNALEAGLQSFLGLLLRQLDACQSDKTVVCGGNGTVVQELVTWSQRPIGCPPAQPTQILHCGGQQAQQRLPSRPIDLSSAHRVKAEGMRERLERQPLFLWQPAGACLGLFPASSDCFSFSQGAALCRSEESTTNPSGKRCSDIRIEKGGLWAQACTQHLEGVAGESFPKINQKTHPSKSAARLNSQSVSAALLRYGTEKEVDSPIDHNISPTKRAGSPAWLVLRTPLRRDSQTDR</sequence>
<dbReference type="EMBL" id="CM024803">
    <property type="protein sequence ID" value="KAG8010719.1"/>
    <property type="molecule type" value="Genomic_DNA"/>
</dbReference>
<comment type="caution">
    <text evidence="1">The sequence shown here is derived from an EMBL/GenBank/DDBJ whole genome shotgun (WGS) entry which is preliminary data.</text>
</comment>
<accession>A0ACB7F959</accession>
<dbReference type="Proteomes" id="UP000805704">
    <property type="component" value="Chromosome 15"/>
</dbReference>
<organism evidence="1 2">
    <name type="scientific">Nibea albiflora</name>
    <name type="common">Yellow drum</name>
    <name type="synonym">Corvina albiflora</name>
    <dbReference type="NCBI Taxonomy" id="240163"/>
    <lineage>
        <taxon>Eukaryota</taxon>
        <taxon>Metazoa</taxon>
        <taxon>Chordata</taxon>
        <taxon>Craniata</taxon>
        <taxon>Vertebrata</taxon>
        <taxon>Euteleostomi</taxon>
        <taxon>Actinopterygii</taxon>
        <taxon>Neopterygii</taxon>
        <taxon>Teleostei</taxon>
        <taxon>Neoteleostei</taxon>
        <taxon>Acanthomorphata</taxon>
        <taxon>Eupercaria</taxon>
        <taxon>Sciaenidae</taxon>
        <taxon>Nibea</taxon>
    </lineage>
</organism>
<keyword evidence="2" id="KW-1185">Reference proteome</keyword>
<reference evidence="1" key="1">
    <citation type="submission" date="2020-04" db="EMBL/GenBank/DDBJ databases">
        <title>A chromosome-scale assembly and high-density genetic map of the yellow drum (Nibea albiflora) genome.</title>
        <authorList>
            <person name="Xu D."/>
            <person name="Zhang W."/>
            <person name="Chen R."/>
            <person name="Tan P."/>
            <person name="Wang L."/>
            <person name="Song H."/>
            <person name="Tian L."/>
            <person name="Zhu Q."/>
            <person name="Wang B."/>
        </authorList>
    </citation>
    <scope>NUCLEOTIDE SEQUENCE</scope>
    <source>
        <strain evidence="1">ZJHYS-2018</strain>
    </source>
</reference>
<proteinExistence type="predicted"/>
<evidence type="ECO:0000313" key="2">
    <source>
        <dbReference type="Proteomes" id="UP000805704"/>
    </source>
</evidence>
<name>A0ACB7F959_NIBAL</name>